<reference evidence="2" key="1">
    <citation type="submission" date="2021-07" db="EMBL/GenBank/DDBJ databases">
        <title>Draft genome of Mortierella alpina, strain LL118, isolated from an aspen leaf litter sample.</title>
        <authorList>
            <person name="Yang S."/>
            <person name="Vinatzer B.A."/>
        </authorList>
    </citation>
    <scope>NUCLEOTIDE SEQUENCE</scope>
    <source>
        <strain evidence="2">LL118</strain>
    </source>
</reference>
<gene>
    <name evidence="2" type="ORF">KVV02_000075</name>
</gene>
<dbReference type="AlphaFoldDB" id="A0A9P8CXK0"/>
<feature type="compositionally biased region" description="Low complexity" evidence="1">
    <location>
        <begin position="22"/>
        <end position="31"/>
    </location>
</feature>
<comment type="caution">
    <text evidence="2">The sequence shown here is derived from an EMBL/GenBank/DDBJ whole genome shotgun (WGS) entry which is preliminary data.</text>
</comment>
<feature type="region of interest" description="Disordered" evidence="1">
    <location>
        <begin position="506"/>
        <end position="565"/>
    </location>
</feature>
<protein>
    <submittedName>
        <fullName evidence="2">Uncharacterized protein</fullName>
    </submittedName>
</protein>
<dbReference type="Proteomes" id="UP000717515">
    <property type="component" value="Unassembled WGS sequence"/>
</dbReference>
<feature type="compositionally biased region" description="Polar residues" evidence="1">
    <location>
        <begin position="350"/>
        <end position="372"/>
    </location>
</feature>
<feature type="compositionally biased region" description="Low complexity" evidence="1">
    <location>
        <begin position="537"/>
        <end position="551"/>
    </location>
</feature>
<feature type="compositionally biased region" description="Polar residues" evidence="1">
    <location>
        <begin position="444"/>
        <end position="453"/>
    </location>
</feature>
<feature type="compositionally biased region" description="Low complexity" evidence="1">
    <location>
        <begin position="110"/>
        <end position="129"/>
    </location>
</feature>
<dbReference type="EMBL" id="JAIFTL010000146">
    <property type="protein sequence ID" value="KAG9322446.1"/>
    <property type="molecule type" value="Genomic_DNA"/>
</dbReference>
<feature type="region of interest" description="Disordered" evidence="1">
    <location>
        <begin position="1"/>
        <end position="31"/>
    </location>
</feature>
<feature type="compositionally biased region" description="Low complexity" evidence="1">
    <location>
        <begin position="168"/>
        <end position="183"/>
    </location>
</feature>
<proteinExistence type="predicted"/>
<feature type="region of interest" description="Disordered" evidence="1">
    <location>
        <begin position="254"/>
        <end position="273"/>
    </location>
</feature>
<feature type="compositionally biased region" description="Basic residues" evidence="1">
    <location>
        <begin position="130"/>
        <end position="140"/>
    </location>
</feature>
<feature type="region of interest" description="Disordered" evidence="1">
    <location>
        <begin position="84"/>
        <end position="192"/>
    </location>
</feature>
<sequence>MTPHAPNLFSLSAGVRPSDPGSSAVYHSSSSADAIDHTAAVMGDKKRARPPEEATRARKKVASELMAFEFESLSLSASAVIPARTDQAPTRRSAAEQSATAEHQNVHRLQQQQQQQELPGHARQYQQYHHQAHQHHHQRSQGHSAVEDHRTGESHRAQGHGARPRIFTTSTSTSSAASSSSSSMPRHGRPGHVVSTHIYTHENQLEMMTPASTPSAYSAFSPPSPPISPLPSARPTNMDVSMNMDEGMVDGFRSSLSNSGKEAPKSVGTPEMNTSNVRTLNLRQRKWNSVRKEWQEWHDVQATHASDTPLTTGVLDTNATIRTGASGNAGPEIDTSALSHETSMIQTGFETPESNVKGSPLHSQSSGLGRQRSLNEARGKSKVEQRPENTQEEQRTSIGVRARSFSETHIYPLTQPLNHPQQLDPYILPASDQVDSPSEKTRYFSAQAQQLPPHSTHHPACSPQLAHRHPGHPPRHHSDNIYSPHGHMWDRNDDGETGLYLRHSQQPHAQLHQHRPGPLMLGNNDGETGLYLRHSSQQPHEQLHQHLPGPLMLGSGVPQHHQQQHPWNTLSMTALDGTINIPSDGISRPALGSSPTNSTAAVASISTMTHISPTSPLSPPNSRHEDAASWNQQLLKSQKEFRETTGGPRLGFGPAHPVPYGQHQHAHSPQQHGQEDVYMGEEAVRQLPSRSSSPSPCLSMTPTVTRPLSISFSQLAGSNMLGHLAEHEHDDDMEL</sequence>
<feature type="compositionally biased region" description="Polar residues" evidence="1">
    <location>
        <begin position="87"/>
        <end position="109"/>
    </location>
</feature>
<evidence type="ECO:0000313" key="3">
    <source>
        <dbReference type="Proteomes" id="UP000717515"/>
    </source>
</evidence>
<evidence type="ECO:0000313" key="2">
    <source>
        <dbReference type="EMBL" id="KAG9322446.1"/>
    </source>
</evidence>
<accession>A0A9P8CXK0</accession>
<name>A0A9P8CXK0_MORAP</name>
<feature type="compositionally biased region" description="Basic and acidic residues" evidence="1">
    <location>
        <begin position="373"/>
        <end position="395"/>
    </location>
</feature>
<feature type="region of interest" description="Disordered" evidence="1">
    <location>
        <begin position="609"/>
        <end position="628"/>
    </location>
</feature>
<feature type="compositionally biased region" description="Basic residues" evidence="1">
    <location>
        <begin position="466"/>
        <end position="475"/>
    </location>
</feature>
<feature type="region of interest" description="Disordered" evidence="1">
    <location>
        <begin position="350"/>
        <end position="490"/>
    </location>
</feature>
<evidence type="ECO:0000256" key="1">
    <source>
        <dbReference type="SAM" id="MobiDB-lite"/>
    </source>
</evidence>
<organism evidence="2 3">
    <name type="scientific">Mortierella alpina</name>
    <name type="common">Oleaginous fungus</name>
    <name type="synonym">Mortierella renispora</name>
    <dbReference type="NCBI Taxonomy" id="64518"/>
    <lineage>
        <taxon>Eukaryota</taxon>
        <taxon>Fungi</taxon>
        <taxon>Fungi incertae sedis</taxon>
        <taxon>Mucoromycota</taxon>
        <taxon>Mortierellomycotina</taxon>
        <taxon>Mortierellomycetes</taxon>
        <taxon>Mortierellales</taxon>
        <taxon>Mortierellaceae</taxon>
        <taxon>Mortierella</taxon>
    </lineage>
</organism>
<feature type="region of interest" description="Disordered" evidence="1">
    <location>
        <begin position="643"/>
        <end position="674"/>
    </location>
</feature>
<feature type="compositionally biased region" description="Basic and acidic residues" evidence="1">
    <location>
        <begin position="145"/>
        <end position="156"/>
    </location>
</feature>